<dbReference type="InterPro" id="IPR021869">
    <property type="entry name" value="RNase_Zc3h12_NYN"/>
</dbReference>
<dbReference type="GO" id="GO:0043130">
    <property type="term" value="F:ubiquitin binding"/>
    <property type="evidence" value="ECO:0007669"/>
    <property type="project" value="Ensembl"/>
</dbReference>
<keyword evidence="5" id="KW-0378">Hydrolase</keyword>
<feature type="domain" description="N4BP1 C-terminal UBA" evidence="16">
    <location>
        <begin position="869"/>
        <end position="917"/>
    </location>
</feature>
<dbReference type="PANTHER" id="PTHR12876">
    <property type="entry name" value="N4BP1-RELATED"/>
    <property type="match status" value="1"/>
</dbReference>
<reference evidence="17 18" key="1">
    <citation type="journal article" date="2008" name="Nature">
        <title>Genome analysis of the platypus reveals unique signatures of evolution.</title>
        <authorList>
            <person name="Warren W.C."/>
            <person name="Hillier L.W."/>
            <person name="Marshall Graves J.A."/>
            <person name="Birney E."/>
            <person name="Ponting C.P."/>
            <person name="Grutzner F."/>
            <person name="Belov K."/>
            <person name="Miller W."/>
            <person name="Clarke L."/>
            <person name="Chinwalla A.T."/>
            <person name="Yang S.P."/>
            <person name="Heger A."/>
            <person name="Locke D.P."/>
            <person name="Miethke P."/>
            <person name="Waters P.D."/>
            <person name="Veyrunes F."/>
            <person name="Fulton L."/>
            <person name="Fulton B."/>
            <person name="Graves T."/>
            <person name="Wallis J."/>
            <person name="Puente X.S."/>
            <person name="Lopez-Otin C."/>
            <person name="Ordonez G.R."/>
            <person name="Eichler E.E."/>
            <person name="Chen L."/>
            <person name="Cheng Z."/>
            <person name="Deakin J.E."/>
            <person name="Alsop A."/>
            <person name="Thompson K."/>
            <person name="Kirby P."/>
            <person name="Papenfuss A.T."/>
            <person name="Wakefield M.J."/>
            <person name="Olender T."/>
            <person name="Lancet D."/>
            <person name="Huttley G.A."/>
            <person name="Smit A.F."/>
            <person name="Pask A."/>
            <person name="Temple-Smith P."/>
            <person name="Batzer M.A."/>
            <person name="Walker J.A."/>
            <person name="Konkel M.K."/>
            <person name="Harris R.S."/>
            <person name="Whittington C.M."/>
            <person name="Wong E.S."/>
            <person name="Gemmell N.J."/>
            <person name="Buschiazzo E."/>
            <person name="Vargas Jentzsch I.M."/>
            <person name="Merkel A."/>
            <person name="Schmitz J."/>
            <person name="Zemann A."/>
            <person name="Churakov G."/>
            <person name="Kriegs J.O."/>
            <person name="Brosius J."/>
            <person name="Murchison E.P."/>
            <person name="Sachidanandam R."/>
            <person name="Smith C."/>
            <person name="Hannon G.J."/>
            <person name="Tsend-Ayush E."/>
            <person name="McMillan D."/>
            <person name="Attenborough R."/>
            <person name="Rens W."/>
            <person name="Ferguson-Smith M."/>
            <person name="Lefevre C.M."/>
            <person name="Sharp J.A."/>
            <person name="Nicholas K.R."/>
            <person name="Ray D.A."/>
            <person name="Kube M."/>
            <person name="Reinhardt R."/>
            <person name="Pringle T.H."/>
            <person name="Taylor J."/>
            <person name="Jones R.C."/>
            <person name="Nixon B."/>
            <person name="Dacheux J.L."/>
            <person name="Niwa H."/>
            <person name="Sekita Y."/>
            <person name="Huang X."/>
            <person name="Stark A."/>
            <person name="Kheradpour P."/>
            <person name="Kellis M."/>
            <person name="Flicek P."/>
            <person name="Chen Y."/>
            <person name="Webber C."/>
            <person name="Hardison R."/>
            <person name="Nelson J."/>
            <person name="Hallsworth-Pepin K."/>
            <person name="Delehaunty K."/>
            <person name="Markovic C."/>
            <person name="Minx P."/>
            <person name="Feng Y."/>
            <person name="Kremitzki C."/>
            <person name="Mitreva M."/>
            <person name="Glasscock J."/>
            <person name="Wylie T."/>
            <person name="Wohldmann P."/>
            <person name="Thiru P."/>
            <person name="Nhan M.N."/>
            <person name="Pohl C.S."/>
            <person name="Smith S.M."/>
            <person name="Hou S."/>
            <person name="Nefedov M."/>
            <person name="de Jong P.J."/>
            <person name="Renfree M.B."/>
            <person name="Mardis E.R."/>
            <person name="Wilson R.K."/>
        </authorList>
    </citation>
    <scope>NUCLEOTIDE SEQUENCE [LARGE SCALE GENOMIC DNA]</scope>
    <source>
        <strain evidence="17 18">Glennie</strain>
    </source>
</reference>
<feature type="compositionally biased region" description="Low complexity" evidence="11">
    <location>
        <begin position="463"/>
        <end position="476"/>
    </location>
</feature>
<feature type="compositionally biased region" description="Polar residues" evidence="11">
    <location>
        <begin position="412"/>
        <end position="429"/>
    </location>
</feature>
<dbReference type="InterPro" id="IPR056629">
    <property type="entry name" value="KH_N4BP1_1st"/>
</dbReference>
<feature type="compositionally biased region" description="Basic and acidic residues" evidence="11">
    <location>
        <begin position="430"/>
        <end position="440"/>
    </location>
</feature>
<dbReference type="GO" id="GO:0032435">
    <property type="term" value="P:negative regulation of proteasomal ubiquitin-dependent protein catabolic process"/>
    <property type="evidence" value="ECO:0000318"/>
    <property type="project" value="GO_Central"/>
</dbReference>
<feature type="domain" description="N4BP1 UBA-like" evidence="15">
    <location>
        <begin position="353"/>
        <end position="396"/>
    </location>
</feature>
<feature type="region of interest" description="Disordered" evidence="11">
    <location>
        <begin position="797"/>
        <end position="819"/>
    </location>
</feature>
<dbReference type="CDD" id="cd18728">
    <property type="entry name" value="PIN_N4BP1-like"/>
    <property type="match status" value="1"/>
</dbReference>
<dbReference type="GO" id="GO:0016605">
    <property type="term" value="C:PML body"/>
    <property type="evidence" value="ECO:0000318"/>
    <property type="project" value="GO_Central"/>
</dbReference>
<dbReference type="Proteomes" id="UP000002279">
    <property type="component" value="Chromosome 11"/>
</dbReference>
<evidence type="ECO:0000259" key="15">
    <source>
        <dbReference type="Pfam" id="PF23053"/>
    </source>
</evidence>
<dbReference type="GO" id="GO:0045071">
    <property type="term" value="P:negative regulation of viral genome replication"/>
    <property type="evidence" value="ECO:0007669"/>
    <property type="project" value="Ensembl"/>
</dbReference>
<feature type="region of interest" description="Disordered" evidence="11">
    <location>
        <begin position="493"/>
        <end position="514"/>
    </location>
</feature>
<dbReference type="GO" id="GO:0034644">
    <property type="term" value="P:cellular response to UV"/>
    <property type="evidence" value="ECO:0007669"/>
    <property type="project" value="Ensembl"/>
</dbReference>
<dbReference type="CTD" id="9683"/>
<keyword evidence="3" id="KW-0399">Innate immunity</keyword>
<evidence type="ECO:0000256" key="8">
    <source>
        <dbReference type="ARBA" id="ARBA00023242"/>
    </source>
</evidence>
<dbReference type="CDD" id="cd22476">
    <property type="entry name" value="KH-I_N4BP1"/>
    <property type="match status" value="1"/>
</dbReference>
<dbReference type="InterPro" id="IPR051101">
    <property type="entry name" value="ZC3H12/N4BP1_RNase_Reg"/>
</dbReference>
<dbReference type="Pfam" id="PF23050">
    <property type="entry name" value="KH_N4BP1_1st"/>
    <property type="match status" value="1"/>
</dbReference>
<dbReference type="GeneID" id="100075101"/>
<keyword evidence="8" id="KW-0539">Nucleus</keyword>
<feature type="compositionally biased region" description="Basic and acidic residues" evidence="11">
    <location>
        <begin position="449"/>
        <end position="462"/>
    </location>
</feature>
<comment type="subcellular location">
    <subcellularLocation>
        <location evidence="1">Nucleus</location>
        <location evidence="1">PML body</location>
    </subcellularLocation>
    <subcellularLocation>
        <location evidence="2">Nucleus</location>
        <location evidence="2">Nucleolus</location>
    </subcellularLocation>
</comment>
<evidence type="ECO:0000256" key="5">
    <source>
        <dbReference type="ARBA" id="ARBA00022801"/>
    </source>
</evidence>
<evidence type="ECO:0000313" key="18">
    <source>
        <dbReference type="Proteomes" id="UP000002279"/>
    </source>
</evidence>
<protein>
    <recommendedName>
        <fullName evidence="10">NEDD4-binding protein 1</fullName>
    </recommendedName>
</protein>
<comment type="similarity">
    <text evidence="9">Belongs to the N4BP1 family.</text>
</comment>
<dbReference type="Gene3D" id="3.40.50.11980">
    <property type="match status" value="1"/>
</dbReference>
<dbReference type="Bgee" id="ENSOANG00000000582">
    <property type="expression patterns" value="Expressed in endometrium and 7 other cell types or tissues"/>
</dbReference>
<evidence type="ECO:0000256" key="2">
    <source>
        <dbReference type="ARBA" id="ARBA00004604"/>
    </source>
</evidence>
<dbReference type="CDD" id="cd09032">
    <property type="entry name" value="KH-I_N4BP1_like_rpt1"/>
    <property type="match status" value="1"/>
</dbReference>
<sequence>MAGRPDGPGRAGRTVLDEFTAPAEKTALLERSSGRIEGLFAVALAVLGAPQPADTLSGPGRIWLRLSGAEEAVRRAKEYIKGLCEPELEEKECYPKDMHCIFVGAQNLFLRSLIQDTCADLSVLEIGMLGVKGHAEAVVMAQSHIQQLVKLFEGNENLPSSSKESDVKKEFKQLVEAHADKYTMDLLILPTSLKNELLSLARGEDAGGAEEASGGSLGFRRTAEFPYSGRQKLTVSKDARGLLDEARNKAGTPVSELTKQMDTVFSGNSETPFIPVNGVIPAEESLCRERVCNKRRFSDPEERLPKKQFSLENVQESQPTPETKNTAGEVVIDLLSDEEDLNSEAKDTSEEMEYNILVNFFKTMGYSQEIVEKVIRELGQLTEPLILLEEIEKENKKFQEKKELSRTFPRGSGTSEMQNKCVSSIQNTPKMERAPKETTTHVRQNVAEKPPHLSLDPKEKSHPSSSKTNTSSTVPPRLQQEAQSFNQSDFFSSELETDGFSPSVRPLNEPPGVRGTLTDVDCVARGAPGLHPRGPVTPENEAPRHSAALGHLKRNSKTECESLLRCSNPLQSKPAGQPLPPKPICPCQKVVPGTAAKPAGPSSPQNDPSVTGVQRFRENLKTPYKLELKNEPGRSDLKHIVIDGSNVAITHGLNKFFSCRGIAIAVEYFWKLGNRNITVFVPQWRTRRDPNITEQHFLTQLQDLGILSLTPARVVFGARIASHDDRFLLHLANKTGGIIVTNDNFREFVAESVSWREIIRKKLLQYTFAGDIFMVPDDPLGRSGPRLEEFLRKDIFHGELPSPPGTQPKGGPTAAGSGLRNTNAAVTVSRPAPARVQGLLSTPWPPQSLNLPALPNLTKIQPDLAVPPQRSTNETKQLRTALLKIFPEAEQRQKIDQTLLAHPYMRDLNALSAMVLD</sequence>
<feature type="region of interest" description="Disordered" evidence="11">
    <location>
        <begin position="398"/>
        <end position="476"/>
    </location>
</feature>
<dbReference type="InParanoid" id="A0A6I8N160"/>
<proteinExistence type="inferred from homology"/>
<keyword evidence="4" id="KW-0540">Nuclease</keyword>
<gene>
    <name evidence="17" type="primary">N4BP1</name>
</gene>
<keyword evidence="18" id="KW-1185">Reference proteome</keyword>
<evidence type="ECO:0000256" key="11">
    <source>
        <dbReference type="SAM" id="MobiDB-lite"/>
    </source>
</evidence>
<evidence type="ECO:0000256" key="10">
    <source>
        <dbReference type="ARBA" id="ARBA00039336"/>
    </source>
</evidence>
<dbReference type="PANTHER" id="PTHR12876:SF26">
    <property type="entry name" value="NEDD4-BINDING PROTEIN 1"/>
    <property type="match status" value="1"/>
</dbReference>
<dbReference type="Pfam" id="PF23053">
    <property type="entry name" value="UBA_N4BP1"/>
    <property type="match status" value="1"/>
</dbReference>
<dbReference type="Pfam" id="PF23052">
    <property type="entry name" value="KH_N4BP1_2nd"/>
    <property type="match status" value="1"/>
</dbReference>
<evidence type="ECO:0000256" key="9">
    <source>
        <dbReference type="ARBA" id="ARBA00038274"/>
    </source>
</evidence>
<dbReference type="FunCoup" id="A0A6I8N160">
    <property type="interactions" value="2705"/>
</dbReference>
<dbReference type="OMA" id="ICHKRRS"/>
<dbReference type="GO" id="GO:0031397">
    <property type="term" value="P:negative regulation of protein ubiquitination"/>
    <property type="evidence" value="ECO:0000318"/>
    <property type="project" value="GO_Central"/>
</dbReference>
<dbReference type="GO" id="GO:0005730">
    <property type="term" value="C:nucleolus"/>
    <property type="evidence" value="ECO:0007669"/>
    <property type="project" value="UniProtKB-SubCell"/>
</dbReference>
<dbReference type="InterPro" id="IPR056631">
    <property type="entry name" value="UBA_N4BP1"/>
</dbReference>
<dbReference type="RefSeq" id="XP_007667616.1">
    <property type="nucleotide sequence ID" value="XM_007669426.3"/>
</dbReference>
<name>A0A6I8N160_ORNAN</name>
<dbReference type="FunFam" id="3.40.50.11980:FF:000001">
    <property type="entry name" value="ZC3H12A isoform 1"/>
    <property type="match status" value="1"/>
</dbReference>
<dbReference type="InterPro" id="IPR056578">
    <property type="entry name" value="UBA_N4BP1_C"/>
</dbReference>
<dbReference type="KEGG" id="oaa:100075101"/>
<feature type="domain" description="N4BP1 second type I KH-domain" evidence="14">
    <location>
        <begin position="86"/>
        <end position="202"/>
    </location>
</feature>
<reference evidence="17" key="2">
    <citation type="submission" date="2025-08" db="UniProtKB">
        <authorList>
            <consortium name="Ensembl"/>
        </authorList>
    </citation>
    <scope>IDENTIFICATION</scope>
    <source>
        <strain evidence="17">Glennie</strain>
    </source>
</reference>
<accession>A0A6I8N160</accession>
<evidence type="ECO:0000256" key="6">
    <source>
        <dbReference type="ARBA" id="ARBA00022859"/>
    </source>
</evidence>
<dbReference type="GeneTree" id="ENSGT00940000158682"/>
<dbReference type="AlphaFoldDB" id="A0A6I8N160"/>
<dbReference type="InterPro" id="IPR056630">
    <property type="entry name" value="KH_N4BP1_2nd"/>
</dbReference>
<keyword evidence="6" id="KW-0391">Immunity</keyword>
<evidence type="ECO:0000259" key="14">
    <source>
        <dbReference type="Pfam" id="PF23052"/>
    </source>
</evidence>
<evidence type="ECO:0000256" key="7">
    <source>
        <dbReference type="ARBA" id="ARBA00022884"/>
    </source>
</evidence>
<keyword evidence="7" id="KW-0694">RNA-binding</keyword>
<dbReference type="GO" id="GO:0003729">
    <property type="term" value="F:mRNA binding"/>
    <property type="evidence" value="ECO:0007669"/>
    <property type="project" value="Ensembl"/>
</dbReference>
<dbReference type="OrthoDB" id="392925at2759"/>
<organism evidence="17 18">
    <name type="scientific">Ornithorhynchus anatinus</name>
    <name type="common">Duckbill platypus</name>
    <dbReference type="NCBI Taxonomy" id="9258"/>
    <lineage>
        <taxon>Eukaryota</taxon>
        <taxon>Metazoa</taxon>
        <taxon>Chordata</taxon>
        <taxon>Craniata</taxon>
        <taxon>Vertebrata</taxon>
        <taxon>Euteleostomi</taxon>
        <taxon>Mammalia</taxon>
        <taxon>Monotremata</taxon>
        <taxon>Ornithorhynchidae</taxon>
        <taxon>Ornithorhynchus</taxon>
    </lineage>
</organism>
<evidence type="ECO:0000256" key="1">
    <source>
        <dbReference type="ARBA" id="ARBA00004322"/>
    </source>
</evidence>
<evidence type="ECO:0000256" key="4">
    <source>
        <dbReference type="ARBA" id="ARBA00022722"/>
    </source>
</evidence>
<dbReference type="Ensembl" id="ENSOANT00000048235.1">
    <property type="protein sequence ID" value="ENSOANP00000034649.1"/>
    <property type="gene ID" value="ENSOANG00000000582.3"/>
</dbReference>
<evidence type="ECO:0000313" key="17">
    <source>
        <dbReference type="Ensembl" id="ENSOANP00000034649.1"/>
    </source>
</evidence>
<reference evidence="17" key="3">
    <citation type="submission" date="2025-09" db="UniProtKB">
        <authorList>
            <consortium name="Ensembl"/>
        </authorList>
    </citation>
    <scope>IDENTIFICATION</scope>
    <source>
        <strain evidence="17">Glennie</strain>
    </source>
</reference>
<evidence type="ECO:0000256" key="3">
    <source>
        <dbReference type="ARBA" id="ARBA00022588"/>
    </source>
</evidence>
<evidence type="ECO:0000259" key="13">
    <source>
        <dbReference type="Pfam" id="PF23050"/>
    </source>
</evidence>
<evidence type="ECO:0000259" key="12">
    <source>
        <dbReference type="Pfam" id="PF11977"/>
    </source>
</evidence>
<feature type="domain" description="N4BP1 first type I KH-domain" evidence="13">
    <location>
        <begin position="17"/>
        <end position="85"/>
    </location>
</feature>
<evidence type="ECO:0000259" key="16">
    <source>
        <dbReference type="Pfam" id="PF23054"/>
    </source>
</evidence>
<dbReference type="GO" id="GO:0004540">
    <property type="term" value="F:RNA nuclease activity"/>
    <property type="evidence" value="ECO:0007669"/>
    <property type="project" value="Ensembl"/>
</dbReference>
<dbReference type="GO" id="GO:0016787">
    <property type="term" value="F:hydrolase activity"/>
    <property type="evidence" value="ECO:0007669"/>
    <property type="project" value="UniProtKB-KW"/>
</dbReference>
<dbReference type="Pfam" id="PF11977">
    <property type="entry name" value="RNase_Zc3h12a"/>
    <property type="match status" value="1"/>
</dbReference>
<dbReference type="GO" id="GO:0045087">
    <property type="term" value="P:innate immune response"/>
    <property type="evidence" value="ECO:0007669"/>
    <property type="project" value="UniProtKB-KW"/>
</dbReference>
<dbReference type="Pfam" id="PF23054">
    <property type="entry name" value="UBA_N4BP1_C"/>
    <property type="match status" value="1"/>
</dbReference>
<feature type="domain" description="RNase NYN" evidence="12">
    <location>
        <begin position="637"/>
        <end position="789"/>
    </location>
</feature>
<dbReference type="GO" id="GO:0005634">
    <property type="term" value="C:nucleus"/>
    <property type="evidence" value="ECO:0000318"/>
    <property type="project" value="GO_Central"/>
</dbReference>